<name>A0A328BLG3_9CAUL</name>
<accession>A0A328BLG3</accession>
<dbReference type="RefSeq" id="WP_111275396.1">
    <property type="nucleotide sequence ID" value="NZ_QFYS01000002.1"/>
</dbReference>
<feature type="compositionally biased region" description="Low complexity" evidence="1">
    <location>
        <begin position="387"/>
        <end position="407"/>
    </location>
</feature>
<organism evidence="3 4">
    <name type="scientific">Phenylobacterium kunshanense</name>
    <dbReference type="NCBI Taxonomy" id="1445034"/>
    <lineage>
        <taxon>Bacteria</taxon>
        <taxon>Pseudomonadati</taxon>
        <taxon>Pseudomonadota</taxon>
        <taxon>Alphaproteobacteria</taxon>
        <taxon>Caulobacterales</taxon>
        <taxon>Caulobacteraceae</taxon>
        <taxon>Phenylobacterium</taxon>
    </lineage>
</organism>
<evidence type="ECO:0000313" key="4">
    <source>
        <dbReference type="Proteomes" id="UP000249524"/>
    </source>
</evidence>
<evidence type="ECO:0000313" key="3">
    <source>
        <dbReference type="EMBL" id="RAK67787.1"/>
    </source>
</evidence>
<gene>
    <name evidence="3" type="ORF">DJ019_07765</name>
</gene>
<keyword evidence="2" id="KW-0732">Signal</keyword>
<keyword evidence="4" id="KW-1185">Reference proteome</keyword>
<sequence>MGLGRKLALVAGAAALANAAVAQPAGQKVTGPIAVYWMSAQTQTGFGMPSMGAGGGGPDAGAMMRMMMGGGDGASKTLKLDLGSSQTNPAPAADHLPPAGLNAGPRLPLLTPKPTQSTREERHDYVPEEYQKPKGKMLIFWGCGERARPGQPYVIDFAKMAEGRQNPANLFRGIDYRPMQPPSVTRNRTYGEWPNEKTRDLVPSNGSLVGAHTIKGNYSPEINFTLEEDQDFLAPLNLTTNSKAPGGWVNLGWNLVPNAQAYYATAMGGDGDTVVMWSSSEVQASAFTNPDFLSQSDINRLVANKTLMGPGQKTCAVPKEVVDAAPSAIAQLVAYGGEANFVYPPRPQDPKVTWNQQWTVKVRYRSATGGLLGQEMPGMGGGRGRAPRTGQAPAQQPQQPAKPPSAADILRKGILGGALPFPR</sequence>
<dbReference type="AlphaFoldDB" id="A0A328BLG3"/>
<feature type="region of interest" description="Disordered" evidence="1">
    <location>
        <begin position="75"/>
        <end position="123"/>
    </location>
</feature>
<proteinExistence type="predicted"/>
<comment type="caution">
    <text evidence="3">The sequence shown here is derived from an EMBL/GenBank/DDBJ whole genome shotgun (WGS) entry which is preliminary data.</text>
</comment>
<feature type="region of interest" description="Disordered" evidence="1">
    <location>
        <begin position="175"/>
        <end position="201"/>
    </location>
</feature>
<dbReference type="OrthoDB" id="564777at2"/>
<evidence type="ECO:0000256" key="1">
    <source>
        <dbReference type="SAM" id="MobiDB-lite"/>
    </source>
</evidence>
<protein>
    <submittedName>
        <fullName evidence="3">Uncharacterized protein</fullName>
    </submittedName>
</protein>
<feature type="chain" id="PRO_5016422648" evidence="2">
    <location>
        <begin position="23"/>
        <end position="423"/>
    </location>
</feature>
<reference evidence="3 4" key="1">
    <citation type="submission" date="2018-05" db="EMBL/GenBank/DDBJ databases">
        <authorList>
            <person name="Lanie J.A."/>
            <person name="Ng W.-L."/>
            <person name="Kazmierczak K.M."/>
            <person name="Andrzejewski T.M."/>
            <person name="Davidsen T.M."/>
            <person name="Wayne K.J."/>
            <person name="Tettelin H."/>
            <person name="Glass J.I."/>
            <person name="Rusch D."/>
            <person name="Podicherti R."/>
            <person name="Tsui H.-C.T."/>
            <person name="Winkler M.E."/>
        </authorList>
    </citation>
    <scope>NUCLEOTIDE SEQUENCE [LARGE SCALE GENOMIC DNA]</scope>
    <source>
        <strain evidence="3 4">BUT-10</strain>
    </source>
</reference>
<feature type="signal peptide" evidence="2">
    <location>
        <begin position="1"/>
        <end position="22"/>
    </location>
</feature>
<dbReference type="Proteomes" id="UP000249524">
    <property type="component" value="Unassembled WGS sequence"/>
</dbReference>
<dbReference type="EMBL" id="QFYS01000002">
    <property type="protein sequence ID" value="RAK67787.1"/>
    <property type="molecule type" value="Genomic_DNA"/>
</dbReference>
<evidence type="ECO:0000256" key="2">
    <source>
        <dbReference type="SAM" id="SignalP"/>
    </source>
</evidence>
<feature type="region of interest" description="Disordered" evidence="1">
    <location>
        <begin position="371"/>
        <end position="409"/>
    </location>
</feature>